<sequence>MERSKGKAAAAQQHCDGAAPQPHIFPPHPK</sequence>
<comment type="caution">
    <text evidence="2">The sequence shown here is derived from an EMBL/GenBank/DDBJ whole genome shotgun (WGS) entry which is preliminary data.</text>
</comment>
<dbReference type="Proteomes" id="UP001549098">
    <property type="component" value="Unassembled WGS sequence"/>
</dbReference>
<proteinExistence type="predicted"/>
<protein>
    <submittedName>
        <fullName evidence="2">Uncharacterized protein</fullName>
    </submittedName>
</protein>
<organism evidence="2 3">
    <name type="scientific">Paenibacillus favisporus</name>
    <dbReference type="NCBI Taxonomy" id="221028"/>
    <lineage>
        <taxon>Bacteria</taxon>
        <taxon>Bacillati</taxon>
        <taxon>Bacillota</taxon>
        <taxon>Bacilli</taxon>
        <taxon>Bacillales</taxon>
        <taxon>Paenibacillaceae</taxon>
        <taxon>Paenibacillus</taxon>
    </lineage>
</organism>
<name>A0ABV2EV79_9BACL</name>
<keyword evidence="3" id="KW-1185">Reference proteome</keyword>
<dbReference type="EMBL" id="JBEPLV010000001">
    <property type="protein sequence ID" value="MET3543532.1"/>
    <property type="molecule type" value="Genomic_DNA"/>
</dbReference>
<evidence type="ECO:0000256" key="1">
    <source>
        <dbReference type="SAM" id="MobiDB-lite"/>
    </source>
</evidence>
<evidence type="ECO:0000313" key="2">
    <source>
        <dbReference type="EMBL" id="MET3543532.1"/>
    </source>
</evidence>
<evidence type="ECO:0000313" key="3">
    <source>
        <dbReference type="Proteomes" id="UP001549098"/>
    </source>
</evidence>
<reference evidence="2 3" key="1">
    <citation type="submission" date="2024-06" db="EMBL/GenBank/DDBJ databases">
        <title>Genomic Encyclopedia of Type Strains, Phase IV (KMG-IV): sequencing the most valuable type-strain genomes for metagenomic binning, comparative biology and taxonomic classification.</title>
        <authorList>
            <person name="Goeker M."/>
        </authorList>
    </citation>
    <scope>NUCLEOTIDE SEQUENCE [LARGE SCALE GENOMIC DNA]</scope>
    <source>
        <strain evidence="2 3">DSM 17253</strain>
    </source>
</reference>
<accession>A0ABV2EV79</accession>
<feature type="region of interest" description="Disordered" evidence="1">
    <location>
        <begin position="1"/>
        <end position="30"/>
    </location>
</feature>
<gene>
    <name evidence="2" type="ORF">ABID47_000126</name>
</gene>